<feature type="compositionally biased region" description="Pro residues" evidence="1">
    <location>
        <begin position="36"/>
        <end position="54"/>
    </location>
</feature>
<evidence type="ECO:0000259" key="3">
    <source>
        <dbReference type="Pfam" id="PF13231"/>
    </source>
</evidence>
<dbReference type="EMBL" id="CP116810">
    <property type="protein sequence ID" value="WCL93311.1"/>
    <property type="molecule type" value="Genomic_DNA"/>
</dbReference>
<proteinExistence type="predicted"/>
<feature type="compositionally biased region" description="Pro residues" evidence="1">
    <location>
        <begin position="689"/>
        <end position="699"/>
    </location>
</feature>
<dbReference type="InterPro" id="IPR038731">
    <property type="entry name" value="RgtA/B/C-like"/>
</dbReference>
<keyword evidence="5" id="KW-1185">Reference proteome</keyword>
<feature type="compositionally biased region" description="Pro residues" evidence="1">
    <location>
        <begin position="661"/>
        <end position="670"/>
    </location>
</feature>
<keyword evidence="4" id="KW-0808">Transferase</keyword>
<feature type="transmembrane region" description="Helical" evidence="2">
    <location>
        <begin position="117"/>
        <end position="137"/>
    </location>
</feature>
<dbReference type="EC" id="2.4.-.-" evidence="4"/>
<keyword evidence="2" id="KW-0812">Transmembrane</keyword>
<evidence type="ECO:0000313" key="5">
    <source>
        <dbReference type="Proteomes" id="UP000001426"/>
    </source>
</evidence>
<feature type="region of interest" description="Disordered" evidence="1">
    <location>
        <begin position="607"/>
        <end position="699"/>
    </location>
</feature>
<feature type="transmembrane region" description="Helical" evidence="2">
    <location>
        <begin position="445"/>
        <end position="462"/>
    </location>
</feature>
<dbReference type="AlphaFoldDB" id="A0AAF0BQD1"/>
<dbReference type="RefSeq" id="WP_234803304.1">
    <property type="nucleotide sequence ID" value="NZ_CP116810.1"/>
</dbReference>
<feature type="compositionally biased region" description="Low complexity" evidence="1">
    <location>
        <begin position="8"/>
        <end position="32"/>
    </location>
</feature>
<dbReference type="Proteomes" id="UP000001426">
    <property type="component" value="Chromosome"/>
</dbReference>
<name>A0AAF0BQD1_RHOPA</name>
<feature type="compositionally biased region" description="Pro residues" evidence="1">
    <location>
        <begin position="607"/>
        <end position="637"/>
    </location>
</feature>
<keyword evidence="4" id="KW-0328">Glycosyltransferase</keyword>
<sequence>MPTDDEAAVASSADAAQVAAAPASAKPAPTTAEPRPAQPPVKPQTAPKPQPGPKPKQAQIKPARPARGTGQIAPSPAAAPAAAARPAATRASFLPLTLLLGACDSLFDMLRNRPQRLLLWVLGLYGTLWFISAISFPGMPAVGYEMALFGSELQGGYWKYPPLAPWLTELASLATGRWNGAQLLLALGSALMTLALLWRLGASIFGASGATLAVALTILIGCFGPQVTAYDPAIASLPFAVALVLLYRRAVLGGARSSWIGLGIAAALLISTNHAGTALVLVLIGHLVLTADGRRRLATSGVAVAAGACFVVLLPHLMWLAQAHVASPVPDDGATGLWPRISAAFAFVFGQVGLNLGLIVIAALAFIPRLPLQGEPADLELNAPSAFDRSLLVSAAVLPSILVALGSVFGWFTIGAYTGSALVAFSGLALVALLPARLTIRAPRLAIAAWMLVLFGVPIGYATSTYSRAYGSGPVPTELYPAKALSKAMQSVWKSRTTRPLDIVTGSTREAGFVAAYASPRPSVFIDADLTKSPWITAERLKRSGTLVVWSTDEFKRTDELPPSYRTALGNAPSVFGTMVLPLGGGKLKAYGWAMIAPDGVVLPPPASAAPPAPSVAQPPTPPSPAPAPVPPGPPVAIPEASHPAPPEAAEPTAPAATSPTQPPVLPPVAEPEKPEAPVPASPDDQPSPAGPSPTRSPE</sequence>
<dbReference type="PANTHER" id="PTHR24216">
    <property type="entry name" value="PAXILLIN-RELATED"/>
    <property type="match status" value="1"/>
</dbReference>
<dbReference type="GO" id="GO:0016757">
    <property type="term" value="F:glycosyltransferase activity"/>
    <property type="evidence" value="ECO:0007669"/>
    <property type="project" value="UniProtKB-KW"/>
</dbReference>
<evidence type="ECO:0000256" key="1">
    <source>
        <dbReference type="SAM" id="MobiDB-lite"/>
    </source>
</evidence>
<feature type="region of interest" description="Disordered" evidence="1">
    <location>
        <begin position="1"/>
        <end position="81"/>
    </location>
</feature>
<feature type="transmembrane region" description="Helical" evidence="2">
    <location>
        <begin position="420"/>
        <end position="438"/>
    </location>
</feature>
<feature type="transmembrane region" description="Helical" evidence="2">
    <location>
        <begin position="341"/>
        <end position="367"/>
    </location>
</feature>
<accession>A0AAF0BQD1</accession>
<feature type="transmembrane region" description="Helical" evidence="2">
    <location>
        <begin position="301"/>
        <end position="321"/>
    </location>
</feature>
<feature type="transmembrane region" description="Helical" evidence="2">
    <location>
        <begin position="259"/>
        <end position="289"/>
    </location>
</feature>
<feature type="compositionally biased region" description="Low complexity" evidence="1">
    <location>
        <begin position="650"/>
        <end position="660"/>
    </location>
</feature>
<reference evidence="4 5" key="1">
    <citation type="journal article" date="2004" name="Nat. Biotechnol.">
        <title>Complete genome sequence of the metabolically versatile photosynthetic bacterium Rhodopseudomonas palustris.</title>
        <authorList>
            <person name="Larimer F.W."/>
            <person name="Chain P."/>
            <person name="Hauser L."/>
            <person name="Lamerdin J."/>
            <person name="Malfatti S."/>
            <person name="Do L."/>
            <person name="Land M.L."/>
            <person name="Pelletier D.A."/>
            <person name="Beatty J.T."/>
            <person name="Lang A.S."/>
            <person name="Tabita F.R."/>
            <person name="Gibson J.L."/>
            <person name="Hanson T.E."/>
            <person name="Bobst C."/>
            <person name="Torres J.L."/>
            <person name="Peres C."/>
            <person name="Harrison F.H."/>
            <person name="Gibson J."/>
            <person name="Harwood C.S."/>
        </authorList>
    </citation>
    <scope>NUCLEOTIDE SEQUENCE [LARGE SCALE GENOMIC DNA]</scope>
    <source>
        <strain evidence="5">ATCC BAA-98 / CGA009</strain>
    </source>
</reference>
<dbReference type="KEGG" id="rpa:TX73_016265"/>
<evidence type="ECO:0000313" key="4">
    <source>
        <dbReference type="EMBL" id="WCL93311.1"/>
    </source>
</evidence>
<dbReference type="PANTHER" id="PTHR24216:SF65">
    <property type="entry name" value="PAXILLIN-LIKE PROTEIN 1"/>
    <property type="match status" value="1"/>
</dbReference>
<gene>
    <name evidence="4" type="ORF">TX73_016265</name>
</gene>
<feature type="domain" description="Glycosyltransferase RgtA/B/C/D-like" evidence="3">
    <location>
        <begin position="160"/>
        <end position="319"/>
    </location>
</feature>
<protein>
    <submittedName>
        <fullName evidence="4">Glycosyltransferase family 39 protein</fullName>
        <ecNumber evidence="4">2.4.-.-</ecNumber>
    </submittedName>
</protein>
<feature type="transmembrane region" description="Helical" evidence="2">
    <location>
        <begin position="204"/>
        <end position="223"/>
    </location>
</feature>
<evidence type="ECO:0000256" key="2">
    <source>
        <dbReference type="SAM" id="Phobius"/>
    </source>
</evidence>
<keyword evidence="2" id="KW-0472">Membrane</keyword>
<dbReference type="GeneID" id="66894228"/>
<organism evidence="4 5">
    <name type="scientific">Rhodopseudomonas palustris (strain ATCC BAA-98 / CGA009)</name>
    <dbReference type="NCBI Taxonomy" id="258594"/>
    <lineage>
        <taxon>Bacteria</taxon>
        <taxon>Pseudomonadati</taxon>
        <taxon>Pseudomonadota</taxon>
        <taxon>Alphaproteobacteria</taxon>
        <taxon>Hyphomicrobiales</taxon>
        <taxon>Nitrobacteraceae</taxon>
        <taxon>Rhodopseudomonas</taxon>
    </lineage>
</organism>
<dbReference type="Pfam" id="PF13231">
    <property type="entry name" value="PMT_2"/>
    <property type="match status" value="1"/>
</dbReference>
<feature type="transmembrane region" description="Helical" evidence="2">
    <location>
        <begin position="230"/>
        <end position="247"/>
    </location>
</feature>
<keyword evidence="2" id="KW-1133">Transmembrane helix</keyword>
<feature type="compositionally biased region" description="Low complexity" evidence="1">
    <location>
        <begin position="55"/>
        <end position="66"/>
    </location>
</feature>
<feature type="transmembrane region" description="Helical" evidence="2">
    <location>
        <begin position="391"/>
        <end position="414"/>
    </location>
</feature>